<dbReference type="CDD" id="cd03457">
    <property type="entry name" value="intradiol_dioxygenase_like"/>
    <property type="match status" value="1"/>
</dbReference>
<keyword evidence="5" id="KW-1185">Reference proteome</keyword>
<dbReference type="Pfam" id="PF00775">
    <property type="entry name" value="Dioxygenase_C"/>
    <property type="match status" value="1"/>
</dbReference>
<dbReference type="Gene3D" id="2.60.130.10">
    <property type="entry name" value="Aromatic compound dioxygenase"/>
    <property type="match status" value="1"/>
</dbReference>
<gene>
    <name evidence="4" type="ORF">VKT23_013691</name>
</gene>
<dbReference type="InterPro" id="IPR000627">
    <property type="entry name" value="Intradiol_dOase_C"/>
</dbReference>
<evidence type="ECO:0000313" key="4">
    <source>
        <dbReference type="EMBL" id="KAK7448428.1"/>
    </source>
</evidence>
<feature type="domain" description="Intradiol ring-cleavage dioxygenases" evidence="3">
    <location>
        <begin position="136"/>
        <end position="229"/>
    </location>
</feature>
<keyword evidence="2" id="KW-0732">Signal</keyword>
<reference evidence="4 5" key="1">
    <citation type="submission" date="2024-01" db="EMBL/GenBank/DDBJ databases">
        <title>A draft genome for the cacao thread blight pathogen Marasmiellus scandens.</title>
        <authorList>
            <person name="Baruah I.K."/>
            <person name="Leung J."/>
            <person name="Bukari Y."/>
            <person name="Amoako-Attah I."/>
            <person name="Meinhardt L.W."/>
            <person name="Bailey B.A."/>
            <person name="Cohen S.P."/>
        </authorList>
    </citation>
    <scope>NUCLEOTIDE SEQUENCE [LARGE SCALE GENOMIC DNA]</scope>
    <source>
        <strain evidence="4 5">GH-19</strain>
    </source>
</reference>
<feature type="compositionally biased region" description="Low complexity" evidence="1">
    <location>
        <begin position="358"/>
        <end position="375"/>
    </location>
</feature>
<evidence type="ECO:0000259" key="3">
    <source>
        <dbReference type="Pfam" id="PF00775"/>
    </source>
</evidence>
<dbReference type="InterPro" id="IPR015889">
    <property type="entry name" value="Intradiol_dOase_core"/>
</dbReference>
<protein>
    <recommendedName>
        <fullName evidence="3">Intradiol ring-cleavage dioxygenases domain-containing protein</fullName>
    </recommendedName>
</protein>
<dbReference type="EMBL" id="JBANRG010000038">
    <property type="protein sequence ID" value="KAK7448428.1"/>
    <property type="molecule type" value="Genomic_DNA"/>
</dbReference>
<feature type="signal peptide" evidence="2">
    <location>
        <begin position="1"/>
        <end position="23"/>
    </location>
</feature>
<feature type="region of interest" description="Disordered" evidence="1">
    <location>
        <begin position="342"/>
        <end position="375"/>
    </location>
</feature>
<dbReference type="PANTHER" id="PTHR34315">
    <property type="match status" value="1"/>
</dbReference>
<name>A0ABR1J3H9_9AGAR</name>
<evidence type="ECO:0000313" key="5">
    <source>
        <dbReference type="Proteomes" id="UP001498398"/>
    </source>
</evidence>
<proteinExistence type="predicted"/>
<dbReference type="SUPFAM" id="SSF49482">
    <property type="entry name" value="Aromatic compound dioxygenase"/>
    <property type="match status" value="1"/>
</dbReference>
<dbReference type="Proteomes" id="UP001498398">
    <property type="component" value="Unassembled WGS sequence"/>
</dbReference>
<feature type="chain" id="PRO_5047403476" description="Intradiol ring-cleavage dioxygenases domain-containing protein" evidence="2">
    <location>
        <begin position="24"/>
        <end position="375"/>
    </location>
</feature>
<evidence type="ECO:0000256" key="1">
    <source>
        <dbReference type="SAM" id="MobiDB-lite"/>
    </source>
</evidence>
<comment type="caution">
    <text evidence="4">The sequence shown here is derived from an EMBL/GenBank/DDBJ whole genome shotgun (WGS) entry which is preliminary data.</text>
</comment>
<accession>A0ABR1J3H9</accession>
<dbReference type="PANTHER" id="PTHR34315:SF1">
    <property type="entry name" value="INTRADIOL RING-CLEAVAGE DIOXYGENASES DOMAIN-CONTAINING PROTEIN-RELATED"/>
    <property type="match status" value="1"/>
</dbReference>
<sequence length="375" mass="39870">MVFVSSILSAALAASALVELTAAHPHYHPGSPEAIKRSIFQRNARRSLAGCQDELSRRGGVYEKAKVRREQFARDARGARGVPYKRDLDTVLNTDHHSNLTGVTNNTDASTLFTGNSSCVLGPETTEGPYYVDGEYVRFDLRDGQEGVDTYVEVQLIDVNTCEPVPDVYVDFWHANATGVYSGVTAGGNGNSDDETNLDSTFCRGLQQTDSDGVIQFLSIFPGHYTGRAIHIHLAAHQNGTFFSNGTFVSSNVSHVGQVFFDQDLIDTVEATSPYNTNTQNLTTNSDDGILAEEAADIDPFLEYVLLGDDVSEGIFSWVALGIDTTSSYAISAASTLTEDGGVANENSGMGGMGGPPDGSSMPVPSGSAVPSASA</sequence>
<organism evidence="4 5">
    <name type="scientific">Marasmiellus scandens</name>
    <dbReference type="NCBI Taxonomy" id="2682957"/>
    <lineage>
        <taxon>Eukaryota</taxon>
        <taxon>Fungi</taxon>
        <taxon>Dikarya</taxon>
        <taxon>Basidiomycota</taxon>
        <taxon>Agaricomycotina</taxon>
        <taxon>Agaricomycetes</taxon>
        <taxon>Agaricomycetidae</taxon>
        <taxon>Agaricales</taxon>
        <taxon>Marasmiineae</taxon>
        <taxon>Omphalotaceae</taxon>
        <taxon>Marasmiellus</taxon>
    </lineage>
</organism>
<evidence type="ECO:0000256" key="2">
    <source>
        <dbReference type="SAM" id="SignalP"/>
    </source>
</evidence>